<comment type="caution">
    <text evidence="4">The sequence shown here is derived from an EMBL/GenBank/DDBJ whole genome shotgun (WGS) entry which is preliminary data.</text>
</comment>
<accession>A0A2G7FMK5</accession>
<name>A0A2G7FMK5_9EURO</name>
<evidence type="ECO:0000313" key="5">
    <source>
        <dbReference type="Proteomes" id="UP000231358"/>
    </source>
</evidence>
<dbReference type="Proteomes" id="UP000231358">
    <property type="component" value="Unassembled WGS sequence"/>
</dbReference>
<reference evidence="4 5" key="1">
    <citation type="submission" date="2017-05" db="EMBL/GenBank/DDBJ databases">
        <title>Genome sequence for an aflatoxigenic pathogen of Argentinian peanut, Aspergillus arachidicola.</title>
        <authorList>
            <person name="Moore G."/>
            <person name="Beltz S.B."/>
            <person name="Mack B.M."/>
        </authorList>
    </citation>
    <scope>NUCLEOTIDE SEQUENCE [LARGE SCALE GENOMIC DNA]</scope>
    <source>
        <strain evidence="4 5">CBS 117610</strain>
    </source>
</reference>
<evidence type="ECO:0000256" key="1">
    <source>
        <dbReference type="SAM" id="MobiDB-lite"/>
    </source>
</evidence>
<keyword evidence="3" id="KW-0732">Signal</keyword>
<feature type="signal peptide" evidence="3">
    <location>
        <begin position="1"/>
        <end position="37"/>
    </location>
</feature>
<keyword evidence="2" id="KW-0812">Transmembrane</keyword>
<sequence length="250" mass="27279">MGLFMVRVLGFSGPINLRFPKLVLLLAFLSFSNVARATAVHGSTHDEWGDDGVLSSSHRILSTYDKCVLTLCGAVIFICAVALLVQACRILIDIGRKERLWRQEDFLAEEELLMSALEAGYAKGGTLPRYATRFGTLSEQEIDVSGVRKVVLVPNYTYATTAAQDAYADWFVRWCHLQEEASNYAVEAFPDEMAPLLDLGSPKAPQYLGETVTSSQGPSDGMTPLIDLGSLEAQQDGDDLASSPRPLLAD</sequence>
<dbReference type="EMBL" id="NEXV01000535">
    <property type="protein sequence ID" value="PIG81848.1"/>
    <property type="molecule type" value="Genomic_DNA"/>
</dbReference>
<feature type="transmembrane region" description="Helical" evidence="2">
    <location>
        <begin position="68"/>
        <end position="92"/>
    </location>
</feature>
<keyword evidence="5" id="KW-1185">Reference proteome</keyword>
<evidence type="ECO:0000313" key="4">
    <source>
        <dbReference type="EMBL" id="PIG81848.1"/>
    </source>
</evidence>
<evidence type="ECO:0000256" key="2">
    <source>
        <dbReference type="SAM" id="Phobius"/>
    </source>
</evidence>
<feature type="region of interest" description="Disordered" evidence="1">
    <location>
        <begin position="207"/>
        <end position="250"/>
    </location>
</feature>
<keyword evidence="2" id="KW-0472">Membrane</keyword>
<dbReference type="AlphaFoldDB" id="A0A2G7FMK5"/>
<feature type="chain" id="PRO_5013721496" evidence="3">
    <location>
        <begin position="38"/>
        <end position="250"/>
    </location>
</feature>
<gene>
    <name evidence="4" type="ORF">AARAC_003682</name>
</gene>
<proteinExistence type="predicted"/>
<organism evidence="4 5">
    <name type="scientific">Aspergillus arachidicola</name>
    <dbReference type="NCBI Taxonomy" id="656916"/>
    <lineage>
        <taxon>Eukaryota</taxon>
        <taxon>Fungi</taxon>
        <taxon>Dikarya</taxon>
        <taxon>Ascomycota</taxon>
        <taxon>Pezizomycotina</taxon>
        <taxon>Eurotiomycetes</taxon>
        <taxon>Eurotiomycetidae</taxon>
        <taxon>Eurotiales</taxon>
        <taxon>Aspergillaceae</taxon>
        <taxon>Aspergillus</taxon>
        <taxon>Aspergillus subgen. Circumdati</taxon>
    </lineage>
</organism>
<keyword evidence="2" id="KW-1133">Transmembrane helix</keyword>
<evidence type="ECO:0000256" key="3">
    <source>
        <dbReference type="SAM" id="SignalP"/>
    </source>
</evidence>
<protein>
    <submittedName>
        <fullName evidence="4">Uncharacterized protein</fullName>
    </submittedName>
</protein>